<sequence>GDGLTGVDQVAKPIKHLLRYRLQGNDEAIEQLSTKVASGLLEIEEAIVNSTVHLDDDDKFIVLYKSIKNVRNYRSFHTG</sequence>
<reference evidence="2" key="1">
    <citation type="submission" date="2016-11" db="UniProtKB">
        <authorList>
            <consortium name="WormBaseParasite"/>
        </authorList>
    </citation>
    <scope>IDENTIFICATION</scope>
</reference>
<name>A0A1I8AVF5_9BILA</name>
<dbReference type="Proteomes" id="UP000095287">
    <property type="component" value="Unplaced"/>
</dbReference>
<evidence type="ECO:0000313" key="1">
    <source>
        <dbReference type="Proteomes" id="UP000095287"/>
    </source>
</evidence>
<keyword evidence="1" id="KW-1185">Reference proteome</keyword>
<organism evidence="1 2">
    <name type="scientific">Steinernema glaseri</name>
    <dbReference type="NCBI Taxonomy" id="37863"/>
    <lineage>
        <taxon>Eukaryota</taxon>
        <taxon>Metazoa</taxon>
        <taxon>Ecdysozoa</taxon>
        <taxon>Nematoda</taxon>
        <taxon>Chromadorea</taxon>
        <taxon>Rhabditida</taxon>
        <taxon>Tylenchina</taxon>
        <taxon>Panagrolaimomorpha</taxon>
        <taxon>Strongyloidoidea</taxon>
        <taxon>Steinernematidae</taxon>
        <taxon>Steinernema</taxon>
    </lineage>
</organism>
<dbReference type="WBParaSite" id="L893_g9458.t1">
    <property type="protein sequence ID" value="L893_g9458.t1"/>
    <property type="gene ID" value="L893_g9458"/>
</dbReference>
<dbReference type="AlphaFoldDB" id="A0A1I8AVF5"/>
<evidence type="ECO:0000313" key="2">
    <source>
        <dbReference type="WBParaSite" id="L893_g9458.t1"/>
    </source>
</evidence>
<proteinExistence type="predicted"/>
<accession>A0A1I8AVF5</accession>
<protein>
    <submittedName>
        <fullName evidence="2">Cytochrome P450</fullName>
    </submittedName>
</protein>